<feature type="compositionally biased region" description="Basic and acidic residues" evidence="1">
    <location>
        <begin position="69"/>
        <end position="83"/>
    </location>
</feature>
<feature type="region of interest" description="Disordered" evidence="1">
    <location>
        <begin position="1"/>
        <end position="27"/>
    </location>
</feature>
<sequence>MSKKENKKREKRLQSMMTAKSSAELDAEVEEILSQQIPDPEDMSPLWVSAAKIPVTPEETRRNEEMLIDQIDRRERHKLESSKRRERKGSR</sequence>
<proteinExistence type="predicted"/>
<name>A0A382FVE9_9ZZZZ</name>
<accession>A0A382FVE9</accession>
<feature type="region of interest" description="Disordered" evidence="1">
    <location>
        <begin position="69"/>
        <end position="91"/>
    </location>
</feature>
<gene>
    <name evidence="2" type="ORF">METZ01_LOCUS219436</name>
</gene>
<evidence type="ECO:0000313" key="2">
    <source>
        <dbReference type="EMBL" id="SVB66582.1"/>
    </source>
</evidence>
<dbReference type="AlphaFoldDB" id="A0A382FVE9"/>
<dbReference type="EMBL" id="UINC01051891">
    <property type="protein sequence ID" value="SVB66582.1"/>
    <property type="molecule type" value="Genomic_DNA"/>
</dbReference>
<evidence type="ECO:0000256" key="1">
    <source>
        <dbReference type="SAM" id="MobiDB-lite"/>
    </source>
</evidence>
<feature type="compositionally biased region" description="Basic residues" evidence="1">
    <location>
        <begin position="1"/>
        <end position="11"/>
    </location>
</feature>
<reference evidence="2" key="1">
    <citation type="submission" date="2018-05" db="EMBL/GenBank/DDBJ databases">
        <authorList>
            <person name="Lanie J.A."/>
            <person name="Ng W.-L."/>
            <person name="Kazmierczak K.M."/>
            <person name="Andrzejewski T.M."/>
            <person name="Davidsen T.M."/>
            <person name="Wayne K.J."/>
            <person name="Tettelin H."/>
            <person name="Glass J.I."/>
            <person name="Rusch D."/>
            <person name="Podicherti R."/>
            <person name="Tsui H.-C.T."/>
            <person name="Winkler M.E."/>
        </authorList>
    </citation>
    <scope>NUCLEOTIDE SEQUENCE</scope>
</reference>
<organism evidence="2">
    <name type="scientific">marine metagenome</name>
    <dbReference type="NCBI Taxonomy" id="408172"/>
    <lineage>
        <taxon>unclassified sequences</taxon>
        <taxon>metagenomes</taxon>
        <taxon>ecological metagenomes</taxon>
    </lineage>
</organism>
<protein>
    <submittedName>
        <fullName evidence="2">Uncharacterized protein</fullName>
    </submittedName>
</protein>